<dbReference type="STRING" id="1349767.GJA_3090"/>
<accession>W0V757</accession>
<dbReference type="InterPro" id="IPR007037">
    <property type="entry name" value="SIP_rossman_dom"/>
</dbReference>
<protein>
    <submittedName>
        <fullName evidence="3">Siderophore-interacting family protein</fullName>
    </submittedName>
</protein>
<dbReference type="EMBL" id="HG322949">
    <property type="protein sequence ID" value="CDG83716.1"/>
    <property type="molecule type" value="Genomic_DNA"/>
</dbReference>
<dbReference type="Pfam" id="PF08021">
    <property type="entry name" value="FAD_binding_9"/>
    <property type="match status" value="1"/>
</dbReference>
<name>W0V757_9BURK</name>
<dbReference type="OrthoDB" id="9814826at2"/>
<dbReference type="InterPro" id="IPR039261">
    <property type="entry name" value="FNR_nucleotide-bd"/>
</dbReference>
<gene>
    <name evidence="3" type="ORF">GJA_3090</name>
</gene>
<dbReference type="Pfam" id="PF04954">
    <property type="entry name" value="SIP"/>
    <property type="match status" value="1"/>
</dbReference>
<dbReference type="PATRIC" id="fig|1349767.4.peg.4901"/>
<evidence type="ECO:0000313" key="3">
    <source>
        <dbReference type="EMBL" id="CDG83716.1"/>
    </source>
</evidence>
<dbReference type="SUPFAM" id="SSF63380">
    <property type="entry name" value="Riboflavin synthase domain-like"/>
    <property type="match status" value="1"/>
</dbReference>
<dbReference type="Gene3D" id="3.40.50.80">
    <property type="entry name" value="Nucleotide-binding domain of ferredoxin-NADP reductase (FNR) module"/>
    <property type="match status" value="1"/>
</dbReference>
<sequence>MSDTPATGAPARTPPRMLRVRRTLQLTPHMRRITLAGPALAGFPPHSDGAHIKLLLPRPGQAEPVLPTLGPDGPVWPPDDVRPIARTYTVGRHDAAAGELDIDFVLHGDNGPASSWALHAVPGTAVGVAGPGGPPRFLPQAGYYLLLGDPSAFAALAAVLRALPADARGDALIEVPDPGEIQPLRHPPGIAVRWLSRQGAPAGTSTLLLEQVRALDWPAGPVSVTLAGESTQTVLLREYLLKERGVPRRAMYAVPYWKDEHTEEAYHAERHRIMDAFELAEDAAAPTPNIEETTP</sequence>
<dbReference type="CDD" id="cd06193">
    <property type="entry name" value="siderophore_interacting"/>
    <property type="match status" value="1"/>
</dbReference>
<proteinExistence type="inferred from homology"/>
<reference evidence="3 4" key="1">
    <citation type="journal article" date="2015" name="Genome Announc.">
        <title>Genome Sequence of Mushroom Soft-Rot Pathogen Janthinobacterium agaricidamnosum.</title>
        <authorList>
            <person name="Graupner K."/>
            <person name="Lackner G."/>
            <person name="Hertweck C."/>
        </authorList>
    </citation>
    <scope>NUCLEOTIDE SEQUENCE [LARGE SCALE GENOMIC DNA]</scope>
    <source>
        <strain evidence="4">NBRC 102515 / DSM 9628</strain>
    </source>
</reference>
<evidence type="ECO:0000256" key="1">
    <source>
        <dbReference type="ARBA" id="ARBA00035644"/>
    </source>
</evidence>
<dbReference type="InterPro" id="IPR017927">
    <property type="entry name" value="FAD-bd_FR_type"/>
</dbReference>
<evidence type="ECO:0000259" key="2">
    <source>
        <dbReference type="PROSITE" id="PS51384"/>
    </source>
</evidence>
<dbReference type="Proteomes" id="UP000027604">
    <property type="component" value="Chromosome I"/>
</dbReference>
<dbReference type="eggNOG" id="COG2375">
    <property type="taxonomic scope" value="Bacteria"/>
</dbReference>
<dbReference type="RefSeq" id="WP_051780881.1">
    <property type="nucleotide sequence ID" value="NZ_BCTH01000096.1"/>
</dbReference>
<dbReference type="PANTHER" id="PTHR30157:SF0">
    <property type="entry name" value="NADPH-DEPENDENT FERRIC-CHELATE REDUCTASE"/>
    <property type="match status" value="1"/>
</dbReference>
<comment type="similarity">
    <text evidence="1">Belongs to the SIP oxidoreductase family.</text>
</comment>
<dbReference type="PROSITE" id="PS51384">
    <property type="entry name" value="FAD_FR"/>
    <property type="match status" value="1"/>
</dbReference>
<dbReference type="Gene3D" id="2.40.30.10">
    <property type="entry name" value="Translation factors"/>
    <property type="match status" value="1"/>
</dbReference>
<feature type="domain" description="FAD-binding FR-type" evidence="2">
    <location>
        <begin position="13"/>
        <end position="138"/>
    </location>
</feature>
<dbReference type="InterPro" id="IPR013113">
    <property type="entry name" value="SIP_FAD-bd"/>
</dbReference>
<organism evidence="3 4">
    <name type="scientific">Janthinobacterium agaricidamnosum NBRC 102515 = DSM 9628</name>
    <dbReference type="NCBI Taxonomy" id="1349767"/>
    <lineage>
        <taxon>Bacteria</taxon>
        <taxon>Pseudomonadati</taxon>
        <taxon>Pseudomonadota</taxon>
        <taxon>Betaproteobacteria</taxon>
        <taxon>Burkholderiales</taxon>
        <taxon>Oxalobacteraceae</taxon>
        <taxon>Janthinobacterium</taxon>
    </lineage>
</organism>
<dbReference type="InterPro" id="IPR017938">
    <property type="entry name" value="Riboflavin_synthase-like_b-brl"/>
</dbReference>
<dbReference type="InterPro" id="IPR039374">
    <property type="entry name" value="SIP_fam"/>
</dbReference>
<dbReference type="AlphaFoldDB" id="W0V757"/>
<dbReference type="GO" id="GO:0016491">
    <property type="term" value="F:oxidoreductase activity"/>
    <property type="evidence" value="ECO:0007669"/>
    <property type="project" value="InterPro"/>
</dbReference>
<evidence type="ECO:0000313" key="4">
    <source>
        <dbReference type="Proteomes" id="UP000027604"/>
    </source>
</evidence>
<keyword evidence="4" id="KW-1185">Reference proteome</keyword>
<dbReference type="KEGG" id="jag:GJA_3090"/>
<dbReference type="PANTHER" id="PTHR30157">
    <property type="entry name" value="FERRIC REDUCTASE, NADPH-DEPENDENT"/>
    <property type="match status" value="1"/>
</dbReference>
<dbReference type="HOGENOM" id="CLU_040923_2_1_4"/>